<proteinExistence type="inferred from homology"/>
<evidence type="ECO:0000256" key="3">
    <source>
        <dbReference type="ARBA" id="ARBA00022989"/>
    </source>
</evidence>
<dbReference type="PANTHER" id="PTHR19317">
    <property type="entry name" value="PRENYLATED RAB ACCEPTOR 1-RELATED"/>
    <property type="match status" value="1"/>
</dbReference>
<dbReference type="EMBL" id="JAABOA010000420">
    <property type="protein sequence ID" value="KAF9584413.1"/>
    <property type="molecule type" value="Genomic_DNA"/>
</dbReference>
<protein>
    <recommendedName>
        <fullName evidence="5">PRA1 family protein</fullName>
    </recommendedName>
</protein>
<dbReference type="OrthoDB" id="63113at2759"/>
<organism evidence="6 7">
    <name type="scientific">Lunasporangiospora selenospora</name>
    <dbReference type="NCBI Taxonomy" id="979761"/>
    <lineage>
        <taxon>Eukaryota</taxon>
        <taxon>Fungi</taxon>
        <taxon>Fungi incertae sedis</taxon>
        <taxon>Mucoromycota</taxon>
        <taxon>Mortierellomycotina</taxon>
        <taxon>Mortierellomycetes</taxon>
        <taxon>Mortierellales</taxon>
        <taxon>Mortierellaceae</taxon>
        <taxon>Lunasporangiospora</taxon>
    </lineage>
</organism>
<comment type="caution">
    <text evidence="6">The sequence shown here is derived from an EMBL/GenBank/DDBJ whole genome shotgun (WGS) entry which is preliminary data.</text>
</comment>
<feature type="transmembrane region" description="Helical" evidence="5">
    <location>
        <begin position="146"/>
        <end position="173"/>
    </location>
</feature>
<dbReference type="PANTHER" id="PTHR19317:SF0">
    <property type="entry name" value="PRENYLATED RAB ACCEPTOR PROTEIN 1"/>
    <property type="match status" value="1"/>
</dbReference>
<evidence type="ECO:0000256" key="1">
    <source>
        <dbReference type="ARBA" id="ARBA00004141"/>
    </source>
</evidence>
<keyword evidence="3 5" id="KW-1133">Transmembrane helix</keyword>
<feature type="transmembrane region" description="Helical" evidence="5">
    <location>
        <begin position="83"/>
        <end position="109"/>
    </location>
</feature>
<evidence type="ECO:0000313" key="6">
    <source>
        <dbReference type="EMBL" id="KAF9584413.1"/>
    </source>
</evidence>
<evidence type="ECO:0000313" key="7">
    <source>
        <dbReference type="Proteomes" id="UP000780801"/>
    </source>
</evidence>
<dbReference type="Pfam" id="PF03208">
    <property type="entry name" value="PRA1"/>
    <property type="match status" value="1"/>
</dbReference>
<accession>A0A9P6FZF4</accession>
<comment type="subcellular location">
    <subcellularLocation>
        <location evidence="1 5">Membrane</location>
        <topology evidence="1 5">Multi-pass membrane protein</topology>
    </subcellularLocation>
</comment>
<evidence type="ECO:0000256" key="2">
    <source>
        <dbReference type="ARBA" id="ARBA00022692"/>
    </source>
</evidence>
<evidence type="ECO:0000256" key="5">
    <source>
        <dbReference type="RuleBase" id="RU363107"/>
    </source>
</evidence>
<dbReference type="Proteomes" id="UP000780801">
    <property type="component" value="Unassembled WGS sequence"/>
</dbReference>
<dbReference type="AlphaFoldDB" id="A0A9P6FZF4"/>
<dbReference type="InterPro" id="IPR004895">
    <property type="entry name" value="Prenylated_rab_accept_PRA1"/>
</dbReference>
<dbReference type="GO" id="GO:0016020">
    <property type="term" value="C:membrane"/>
    <property type="evidence" value="ECO:0007669"/>
    <property type="project" value="UniProtKB-SubCell"/>
</dbReference>
<keyword evidence="4 5" id="KW-0472">Membrane</keyword>
<comment type="similarity">
    <text evidence="5">Belongs to the PRA1 family.</text>
</comment>
<dbReference type="GO" id="GO:0005794">
    <property type="term" value="C:Golgi apparatus"/>
    <property type="evidence" value="ECO:0007669"/>
    <property type="project" value="TreeGrafter"/>
</dbReference>
<reference evidence="6" key="1">
    <citation type="journal article" date="2020" name="Fungal Divers.">
        <title>Resolving the Mortierellaceae phylogeny through synthesis of multi-gene phylogenetics and phylogenomics.</title>
        <authorList>
            <person name="Vandepol N."/>
            <person name="Liber J."/>
            <person name="Desiro A."/>
            <person name="Na H."/>
            <person name="Kennedy M."/>
            <person name="Barry K."/>
            <person name="Grigoriev I.V."/>
            <person name="Miller A.N."/>
            <person name="O'Donnell K."/>
            <person name="Stajich J.E."/>
            <person name="Bonito G."/>
        </authorList>
    </citation>
    <scope>NUCLEOTIDE SEQUENCE</scope>
    <source>
        <strain evidence="6">KOD1015</strain>
    </source>
</reference>
<keyword evidence="7" id="KW-1185">Reference proteome</keyword>
<keyword evidence="2 5" id="KW-0812">Transmembrane</keyword>
<sequence length="186" mass="20453">MAAPTYTPVPTSIPFNGSFPQPSSNESPATVGLNYIRKFREERLSSLRPFSEFFDSNRLSKPNNFASITSRFNYNLNYFQGNYLLVFLGITAYSLITNVMLLFSVAFVAGGMHYISRVPPEGVVIGSSTWTPRQLQTGLMCVSIPLFFFSSTIGTVFWIIGASAVTILGHAAFMQEGVDGNFSSNV</sequence>
<name>A0A9P6FZF4_9FUNG</name>
<evidence type="ECO:0000256" key="4">
    <source>
        <dbReference type="ARBA" id="ARBA00023136"/>
    </source>
</evidence>
<gene>
    <name evidence="6" type="ORF">BGW38_006555</name>
</gene>